<evidence type="ECO:0000256" key="1">
    <source>
        <dbReference type="ARBA" id="ARBA00022737"/>
    </source>
</evidence>
<feature type="repeat" description="ANK" evidence="3">
    <location>
        <begin position="108"/>
        <end position="140"/>
    </location>
</feature>
<feature type="compositionally biased region" description="Polar residues" evidence="4">
    <location>
        <begin position="169"/>
        <end position="178"/>
    </location>
</feature>
<name>A0A9P9DJE1_9HYPO</name>
<dbReference type="EMBL" id="JAGMUV010000025">
    <property type="protein sequence ID" value="KAH7120565.1"/>
    <property type="molecule type" value="Genomic_DNA"/>
</dbReference>
<evidence type="ECO:0000313" key="5">
    <source>
        <dbReference type="EMBL" id="KAH7120565.1"/>
    </source>
</evidence>
<evidence type="ECO:0000256" key="2">
    <source>
        <dbReference type="ARBA" id="ARBA00023043"/>
    </source>
</evidence>
<dbReference type="OrthoDB" id="341259at2759"/>
<evidence type="ECO:0000313" key="6">
    <source>
        <dbReference type="Proteomes" id="UP000738349"/>
    </source>
</evidence>
<dbReference type="AlphaFoldDB" id="A0A9P9DJE1"/>
<reference evidence="5" key="1">
    <citation type="journal article" date="2021" name="Nat. Commun.">
        <title>Genetic determinants of endophytism in the Arabidopsis root mycobiome.</title>
        <authorList>
            <person name="Mesny F."/>
            <person name="Miyauchi S."/>
            <person name="Thiergart T."/>
            <person name="Pickel B."/>
            <person name="Atanasova L."/>
            <person name="Karlsson M."/>
            <person name="Huettel B."/>
            <person name="Barry K.W."/>
            <person name="Haridas S."/>
            <person name="Chen C."/>
            <person name="Bauer D."/>
            <person name="Andreopoulos W."/>
            <person name="Pangilinan J."/>
            <person name="LaButti K."/>
            <person name="Riley R."/>
            <person name="Lipzen A."/>
            <person name="Clum A."/>
            <person name="Drula E."/>
            <person name="Henrissat B."/>
            <person name="Kohler A."/>
            <person name="Grigoriev I.V."/>
            <person name="Martin F.M."/>
            <person name="Hacquard S."/>
        </authorList>
    </citation>
    <scope>NUCLEOTIDE SEQUENCE</scope>
    <source>
        <strain evidence="5">MPI-CAGE-AT-0147</strain>
    </source>
</reference>
<dbReference type="PROSITE" id="PS50088">
    <property type="entry name" value="ANK_REPEAT"/>
    <property type="match status" value="1"/>
</dbReference>
<sequence length="269" mass="29430">MFACLNRDPGVTKILLANQQINLSLTATFGPLHLAVMSNDMTLLNTLLTDGRIDVNDKDAPEFRESPSSMDCFMPVCLAALGGLLGPLQLLITHGGARIDVHGVNLDDVCTPLCLASYRGHIEVVQYLLSIGASLSRNDPTFIAARYNDSLTTILKEELAKRDALGAKQETSAPEPVQNQPPSPLGTPKKRTLGRKLSALLRRERLSATPSQVALEAVQEIPENKRHTLMVSEEQILASLLPETRHAVGMAEIERQRASMLNSHNRNLR</sequence>
<dbReference type="PANTHER" id="PTHR24198">
    <property type="entry name" value="ANKYRIN REPEAT AND PROTEIN KINASE DOMAIN-CONTAINING PROTEIN"/>
    <property type="match status" value="1"/>
</dbReference>
<dbReference type="Gene3D" id="1.25.40.20">
    <property type="entry name" value="Ankyrin repeat-containing domain"/>
    <property type="match status" value="1"/>
</dbReference>
<dbReference type="SUPFAM" id="SSF48403">
    <property type="entry name" value="Ankyrin repeat"/>
    <property type="match status" value="1"/>
</dbReference>
<dbReference type="SMART" id="SM00248">
    <property type="entry name" value="ANK"/>
    <property type="match status" value="3"/>
</dbReference>
<keyword evidence="6" id="KW-1185">Reference proteome</keyword>
<evidence type="ECO:0000256" key="3">
    <source>
        <dbReference type="PROSITE-ProRule" id="PRU00023"/>
    </source>
</evidence>
<protein>
    <submittedName>
        <fullName evidence="5">Uncharacterized protein</fullName>
    </submittedName>
</protein>
<dbReference type="PANTHER" id="PTHR24198:SF194">
    <property type="entry name" value="INVERSIN-A"/>
    <property type="match status" value="1"/>
</dbReference>
<dbReference type="PROSITE" id="PS50297">
    <property type="entry name" value="ANK_REP_REGION"/>
    <property type="match status" value="1"/>
</dbReference>
<comment type="caution">
    <text evidence="5">The sequence shown here is derived from an EMBL/GenBank/DDBJ whole genome shotgun (WGS) entry which is preliminary data.</text>
</comment>
<dbReference type="Proteomes" id="UP000738349">
    <property type="component" value="Unassembled WGS sequence"/>
</dbReference>
<evidence type="ECO:0000256" key="4">
    <source>
        <dbReference type="SAM" id="MobiDB-lite"/>
    </source>
</evidence>
<feature type="region of interest" description="Disordered" evidence="4">
    <location>
        <begin position="165"/>
        <end position="192"/>
    </location>
</feature>
<gene>
    <name evidence="5" type="ORF">EDB81DRAFT_814412</name>
</gene>
<proteinExistence type="predicted"/>
<dbReference type="InterPro" id="IPR036770">
    <property type="entry name" value="Ankyrin_rpt-contain_sf"/>
</dbReference>
<organism evidence="5 6">
    <name type="scientific">Dactylonectria macrodidyma</name>
    <dbReference type="NCBI Taxonomy" id="307937"/>
    <lineage>
        <taxon>Eukaryota</taxon>
        <taxon>Fungi</taxon>
        <taxon>Dikarya</taxon>
        <taxon>Ascomycota</taxon>
        <taxon>Pezizomycotina</taxon>
        <taxon>Sordariomycetes</taxon>
        <taxon>Hypocreomycetidae</taxon>
        <taxon>Hypocreales</taxon>
        <taxon>Nectriaceae</taxon>
        <taxon>Dactylonectria</taxon>
    </lineage>
</organism>
<dbReference type="InterPro" id="IPR002110">
    <property type="entry name" value="Ankyrin_rpt"/>
</dbReference>
<keyword evidence="2 3" id="KW-0040">ANK repeat</keyword>
<dbReference type="Pfam" id="PF00023">
    <property type="entry name" value="Ank"/>
    <property type="match status" value="2"/>
</dbReference>
<keyword evidence="1" id="KW-0677">Repeat</keyword>
<accession>A0A9P9DJE1</accession>